<dbReference type="SUPFAM" id="SSF109854">
    <property type="entry name" value="DinB/YfiT-like putative metalloenzymes"/>
    <property type="match status" value="1"/>
</dbReference>
<dbReference type="OrthoDB" id="119432at2"/>
<name>A0A2S8F5H7_9BACT</name>
<dbReference type="AlphaFoldDB" id="A0A2S8F5H7"/>
<proteinExistence type="predicted"/>
<dbReference type="RefSeq" id="WP_105356040.1">
    <property type="nucleotide sequence ID" value="NZ_PUIA01000057.1"/>
</dbReference>
<comment type="caution">
    <text evidence="2">The sequence shown here is derived from an EMBL/GenBank/DDBJ whole genome shotgun (WGS) entry which is preliminary data.</text>
</comment>
<dbReference type="EMBL" id="PUIA01000057">
    <property type="protein sequence ID" value="PQO27370.1"/>
    <property type="molecule type" value="Genomic_DNA"/>
</dbReference>
<dbReference type="Proteomes" id="UP000240009">
    <property type="component" value="Unassembled WGS sequence"/>
</dbReference>
<feature type="domain" description="DinB-like" evidence="1">
    <location>
        <begin position="12"/>
        <end position="144"/>
    </location>
</feature>
<evidence type="ECO:0000313" key="2">
    <source>
        <dbReference type="EMBL" id="PQO27370.1"/>
    </source>
</evidence>
<evidence type="ECO:0000313" key="3">
    <source>
        <dbReference type="Proteomes" id="UP000240009"/>
    </source>
</evidence>
<protein>
    <submittedName>
        <fullName evidence="2">Damage-inducible protein DinB</fullName>
    </submittedName>
</protein>
<dbReference type="InterPro" id="IPR024775">
    <property type="entry name" value="DinB-like"/>
</dbReference>
<dbReference type="InterPro" id="IPR034660">
    <property type="entry name" value="DinB/YfiT-like"/>
</dbReference>
<evidence type="ECO:0000259" key="1">
    <source>
        <dbReference type="Pfam" id="PF12867"/>
    </source>
</evidence>
<gene>
    <name evidence="2" type="ORF">C5Y96_17670</name>
</gene>
<dbReference type="Pfam" id="PF12867">
    <property type="entry name" value="DinB_2"/>
    <property type="match status" value="1"/>
</dbReference>
<organism evidence="2 3">
    <name type="scientific">Blastopirellula marina</name>
    <dbReference type="NCBI Taxonomy" id="124"/>
    <lineage>
        <taxon>Bacteria</taxon>
        <taxon>Pseudomonadati</taxon>
        <taxon>Planctomycetota</taxon>
        <taxon>Planctomycetia</taxon>
        <taxon>Pirellulales</taxon>
        <taxon>Pirellulaceae</taxon>
        <taxon>Blastopirellula</taxon>
    </lineage>
</organism>
<reference evidence="2 3" key="1">
    <citation type="submission" date="2018-02" db="EMBL/GenBank/DDBJ databases">
        <title>Comparative genomes isolates from brazilian mangrove.</title>
        <authorList>
            <person name="Araujo J.E."/>
            <person name="Taketani R.G."/>
            <person name="Silva M.C.P."/>
            <person name="Loureco M.V."/>
            <person name="Andreote F.D."/>
        </authorList>
    </citation>
    <scope>NUCLEOTIDE SEQUENCE [LARGE SCALE GENOMIC DNA]</scope>
    <source>
        <strain evidence="2 3">HEX-2 MGV</strain>
    </source>
</reference>
<accession>A0A2S8F5H7</accession>
<sequence>MSLSQLLFADLEHEFAGTRKTLERVPDDKWDWKIHEKSLTIGSLATHLGRIPSWTMFTFDRESLDLNPADGPNFNPPTPSNCAENLKIFDENVAQAVATLQTVDDATLDQPWTLLSGGETIFTIPKRMVIRTWVINHLIHHRAILTVYFRMNDIPVPALYGPSGDEQF</sequence>
<dbReference type="Gene3D" id="1.20.120.450">
    <property type="entry name" value="dinb family like domain"/>
    <property type="match status" value="1"/>
</dbReference>